<dbReference type="AlphaFoldDB" id="A0A8S0ZBX9"/>
<reference evidence="12 13" key="1">
    <citation type="submission" date="2020-04" db="EMBL/GenBank/DDBJ databases">
        <authorList>
            <person name="Wallbank WR R."/>
            <person name="Pardo Diaz C."/>
            <person name="Kozak K."/>
            <person name="Martin S."/>
            <person name="Jiggins C."/>
            <person name="Moest M."/>
            <person name="Warren A I."/>
            <person name="Byers J.R.P. K."/>
            <person name="Montejo-Kovacevich G."/>
            <person name="Yen C E."/>
        </authorList>
    </citation>
    <scope>NUCLEOTIDE SEQUENCE [LARGE SCALE GENOMIC DNA]</scope>
</reference>
<organism evidence="12 13">
    <name type="scientific">Arctia plantaginis</name>
    <name type="common">Wood tiger moth</name>
    <name type="synonym">Phalaena plantaginis</name>
    <dbReference type="NCBI Taxonomy" id="874455"/>
    <lineage>
        <taxon>Eukaryota</taxon>
        <taxon>Metazoa</taxon>
        <taxon>Ecdysozoa</taxon>
        <taxon>Arthropoda</taxon>
        <taxon>Hexapoda</taxon>
        <taxon>Insecta</taxon>
        <taxon>Pterygota</taxon>
        <taxon>Neoptera</taxon>
        <taxon>Endopterygota</taxon>
        <taxon>Lepidoptera</taxon>
        <taxon>Glossata</taxon>
        <taxon>Ditrysia</taxon>
        <taxon>Noctuoidea</taxon>
        <taxon>Erebidae</taxon>
        <taxon>Arctiinae</taxon>
        <taxon>Arctia</taxon>
    </lineage>
</organism>
<feature type="signal peptide" evidence="9">
    <location>
        <begin position="1"/>
        <end position="42"/>
    </location>
</feature>
<feature type="chain" id="PRO_5035876378" description="Venom serine protease 34" evidence="9">
    <location>
        <begin position="43"/>
        <end position="421"/>
    </location>
</feature>
<evidence type="ECO:0000256" key="2">
    <source>
        <dbReference type="ARBA" id="ARBA00022525"/>
    </source>
</evidence>
<dbReference type="SMART" id="SM00020">
    <property type="entry name" value="Tryp_SPc"/>
    <property type="match status" value="1"/>
</dbReference>
<protein>
    <recommendedName>
        <fullName evidence="14">Venom serine protease 34</fullName>
    </recommendedName>
</protein>
<evidence type="ECO:0000313" key="12">
    <source>
        <dbReference type="EMBL" id="CAB3229841.1"/>
    </source>
</evidence>
<evidence type="ECO:0000256" key="5">
    <source>
        <dbReference type="ARBA" id="ARBA00022825"/>
    </source>
</evidence>
<keyword evidence="5" id="KW-0720">Serine protease</keyword>
<sequence length="421" mass="45806">MIINVIKSVYDYLNMYSVHSRTTAGMFLVSTVLLLGLHLASGQNAGCDFYQQVAAGNSYTINSPGWPNFYGRGLQCRWIVDCPAGFRCRLTCSEINIPQTQSCTGDRLMVSLTGNTALTDAQLYCGRGTLNVLSTGTRLSMGLISTLWSNGGRFTCQIRAEGSTPTPPSCRCGDRRSRTRIVNGVETGINEFPSMVGIADIRTSEIRCGGVILSQWYVMTAAHCVRGESPSNYAVIAGEHDVTVGDSPATQAYAITSFNIHPWFTESNYDFDISIVTVRNPIVFSELVGPICLPFKFRNWDFAGATVTMLGWGTLFPGGPTSNTLQKVDVNVITQNTCRAQMPTVTDRQMCTFTPGRDACQNDSGGPVLYSDTTTGRLFSAGIISYGRFCASNFPGVNTRVTVLLDWIVQNTPGANYCVIQ</sequence>
<dbReference type="FunFam" id="2.40.10.10:FF:000015">
    <property type="entry name" value="Atrial natriuretic peptide-converting enzyme"/>
    <property type="match status" value="1"/>
</dbReference>
<evidence type="ECO:0000256" key="4">
    <source>
        <dbReference type="ARBA" id="ARBA00022801"/>
    </source>
</evidence>
<dbReference type="InterPro" id="IPR035914">
    <property type="entry name" value="Sperma_CUB_dom_sf"/>
</dbReference>
<comment type="subcellular location">
    <subcellularLocation>
        <location evidence="1">Secreted</location>
    </subcellularLocation>
</comment>
<keyword evidence="3" id="KW-0645">Protease</keyword>
<dbReference type="InterPro" id="IPR051487">
    <property type="entry name" value="Ser/Thr_Proteases_Immune/Dev"/>
</dbReference>
<dbReference type="SUPFAM" id="SSF49854">
    <property type="entry name" value="Spermadhesin, CUB domain"/>
    <property type="match status" value="1"/>
</dbReference>
<evidence type="ECO:0000259" key="11">
    <source>
        <dbReference type="PROSITE" id="PS50240"/>
    </source>
</evidence>
<dbReference type="InterPro" id="IPR043504">
    <property type="entry name" value="Peptidase_S1_PA_chymotrypsin"/>
</dbReference>
<keyword evidence="6" id="KW-1015">Disulfide bond</keyword>
<dbReference type="InterPro" id="IPR000859">
    <property type="entry name" value="CUB_dom"/>
</dbReference>
<dbReference type="InterPro" id="IPR001314">
    <property type="entry name" value="Peptidase_S1A"/>
</dbReference>
<dbReference type="CDD" id="cd00041">
    <property type="entry name" value="CUB"/>
    <property type="match status" value="1"/>
</dbReference>
<evidence type="ECO:0000313" key="13">
    <source>
        <dbReference type="Proteomes" id="UP000494256"/>
    </source>
</evidence>
<comment type="caution">
    <text evidence="12">The sequence shown here is derived from an EMBL/GenBank/DDBJ whole genome shotgun (WGS) entry which is preliminary data.</text>
</comment>
<evidence type="ECO:0000256" key="6">
    <source>
        <dbReference type="ARBA" id="ARBA00023157"/>
    </source>
</evidence>
<dbReference type="PROSITE" id="PS00134">
    <property type="entry name" value="TRYPSIN_HIS"/>
    <property type="match status" value="1"/>
</dbReference>
<keyword evidence="9" id="KW-0732">Signal</keyword>
<evidence type="ECO:0000256" key="9">
    <source>
        <dbReference type="SAM" id="SignalP"/>
    </source>
</evidence>
<evidence type="ECO:0000256" key="3">
    <source>
        <dbReference type="ARBA" id="ARBA00022670"/>
    </source>
</evidence>
<evidence type="ECO:0000256" key="7">
    <source>
        <dbReference type="ARBA" id="ARBA00024195"/>
    </source>
</evidence>
<feature type="domain" description="Peptidase S1" evidence="11">
    <location>
        <begin position="181"/>
        <end position="413"/>
    </location>
</feature>
<dbReference type="CDD" id="cd00190">
    <property type="entry name" value="Tryp_SPc"/>
    <property type="match status" value="1"/>
</dbReference>
<evidence type="ECO:0000256" key="8">
    <source>
        <dbReference type="PROSITE-ProRule" id="PRU00059"/>
    </source>
</evidence>
<evidence type="ECO:0008006" key="14">
    <source>
        <dbReference type="Google" id="ProtNLM"/>
    </source>
</evidence>
<proteinExistence type="inferred from homology"/>
<dbReference type="GO" id="GO:0005576">
    <property type="term" value="C:extracellular region"/>
    <property type="evidence" value="ECO:0007669"/>
    <property type="project" value="UniProtKB-SubCell"/>
</dbReference>
<evidence type="ECO:0000259" key="10">
    <source>
        <dbReference type="PROSITE" id="PS01180"/>
    </source>
</evidence>
<evidence type="ECO:0000256" key="1">
    <source>
        <dbReference type="ARBA" id="ARBA00004613"/>
    </source>
</evidence>
<comment type="caution">
    <text evidence="8">Lacks conserved residue(s) required for the propagation of feature annotation.</text>
</comment>
<accession>A0A8S0ZBX9</accession>
<dbReference type="InterPro" id="IPR009003">
    <property type="entry name" value="Peptidase_S1_PA"/>
</dbReference>
<dbReference type="Pfam" id="PF00431">
    <property type="entry name" value="CUB"/>
    <property type="match status" value="1"/>
</dbReference>
<keyword evidence="2" id="KW-0964">Secreted</keyword>
<gene>
    <name evidence="12" type="ORF">APLA_LOCUS4347</name>
</gene>
<dbReference type="PROSITE" id="PS01180">
    <property type="entry name" value="CUB"/>
    <property type="match status" value="1"/>
</dbReference>
<dbReference type="EMBL" id="CADEBD010000286">
    <property type="protein sequence ID" value="CAB3229841.1"/>
    <property type="molecule type" value="Genomic_DNA"/>
</dbReference>
<dbReference type="PANTHER" id="PTHR24256">
    <property type="entry name" value="TRYPTASE-RELATED"/>
    <property type="match status" value="1"/>
</dbReference>
<dbReference type="InterPro" id="IPR018114">
    <property type="entry name" value="TRYPSIN_HIS"/>
</dbReference>
<dbReference type="Proteomes" id="UP000494256">
    <property type="component" value="Unassembled WGS sequence"/>
</dbReference>
<dbReference type="OrthoDB" id="4069699at2759"/>
<keyword evidence="4" id="KW-0378">Hydrolase</keyword>
<dbReference type="GO" id="GO:0004252">
    <property type="term" value="F:serine-type endopeptidase activity"/>
    <property type="evidence" value="ECO:0007669"/>
    <property type="project" value="InterPro"/>
</dbReference>
<dbReference type="PRINTS" id="PR00722">
    <property type="entry name" value="CHYMOTRYPSIN"/>
</dbReference>
<feature type="domain" description="CUB" evidence="10">
    <location>
        <begin position="47"/>
        <end position="161"/>
    </location>
</feature>
<dbReference type="SUPFAM" id="SSF50494">
    <property type="entry name" value="Trypsin-like serine proteases"/>
    <property type="match status" value="1"/>
</dbReference>
<dbReference type="GO" id="GO:0006508">
    <property type="term" value="P:proteolysis"/>
    <property type="evidence" value="ECO:0007669"/>
    <property type="project" value="UniProtKB-KW"/>
</dbReference>
<dbReference type="Pfam" id="PF00089">
    <property type="entry name" value="Trypsin"/>
    <property type="match status" value="1"/>
</dbReference>
<dbReference type="PROSITE" id="PS50240">
    <property type="entry name" value="TRYPSIN_DOM"/>
    <property type="match status" value="1"/>
</dbReference>
<dbReference type="InterPro" id="IPR001254">
    <property type="entry name" value="Trypsin_dom"/>
</dbReference>
<dbReference type="Gene3D" id="2.40.10.10">
    <property type="entry name" value="Trypsin-like serine proteases"/>
    <property type="match status" value="1"/>
</dbReference>
<comment type="similarity">
    <text evidence="7">Belongs to the peptidase S1 family. CLIP subfamily.</text>
</comment>
<dbReference type="Gene3D" id="2.60.120.290">
    <property type="entry name" value="Spermadhesin, CUB domain"/>
    <property type="match status" value="1"/>
</dbReference>
<name>A0A8S0ZBX9_ARCPL</name>